<comment type="caution">
    <text evidence="2">The sequence shown here is derived from an EMBL/GenBank/DDBJ whole genome shotgun (WGS) entry which is preliminary data.</text>
</comment>
<dbReference type="EMBL" id="NPDY01000024">
    <property type="protein sequence ID" value="PJZ68395.1"/>
    <property type="molecule type" value="Genomic_DNA"/>
</dbReference>
<gene>
    <name evidence="1" type="ORF">CH360_16450</name>
    <name evidence="2" type="ORF">CH373_05955</name>
</gene>
<reference evidence="3 4" key="1">
    <citation type="submission" date="2017-07" db="EMBL/GenBank/DDBJ databases">
        <title>Leptospira spp. isolated from tropical soils.</title>
        <authorList>
            <person name="Thibeaux R."/>
            <person name="Iraola G."/>
            <person name="Ferres I."/>
            <person name="Bierque E."/>
            <person name="Girault D."/>
            <person name="Soupe-Gilbert M.-E."/>
            <person name="Picardeau M."/>
            <person name="Goarant C."/>
        </authorList>
    </citation>
    <scope>NUCLEOTIDE SEQUENCE [LARGE SCALE GENOMIC DNA]</scope>
    <source>
        <strain evidence="2 4">FH1-B-B1</strain>
        <strain evidence="1 3">FH1-B-C1</strain>
    </source>
</reference>
<evidence type="ECO:0000313" key="2">
    <source>
        <dbReference type="EMBL" id="PJZ74493.1"/>
    </source>
</evidence>
<organism evidence="2 4">
    <name type="scientific">Leptospira perolatii</name>
    <dbReference type="NCBI Taxonomy" id="2023191"/>
    <lineage>
        <taxon>Bacteria</taxon>
        <taxon>Pseudomonadati</taxon>
        <taxon>Spirochaetota</taxon>
        <taxon>Spirochaetia</taxon>
        <taxon>Leptospirales</taxon>
        <taxon>Leptospiraceae</taxon>
        <taxon>Leptospira</taxon>
    </lineage>
</organism>
<sequence>MLALSCSSGKIQILPEPVMEQITFRSLPVCVNAWFCGAGDSGSLSVRGLLNNRSGEKTLFLEYYMSTFEESFPVGLSLKLDQTWHNLRKVSTEYGQNVRVVSLLPVDVYEKIQQAKEVQFSFTSREKTVTHPLSKSDLNSLQKYLSETKSSLDTYAKLNIANH</sequence>
<proteinExistence type="predicted"/>
<dbReference type="OrthoDB" id="343656at2"/>
<evidence type="ECO:0000313" key="3">
    <source>
        <dbReference type="Proteomes" id="UP000231962"/>
    </source>
</evidence>
<evidence type="ECO:0000313" key="1">
    <source>
        <dbReference type="EMBL" id="PJZ68395.1"/>
    </source>
</evidence>
<protein>
    <submittedName>
        <fullName evidence="2">Uncharacterized protein</fullName>
    </submittedName>
</protein>
<name>A0A2M9ZRD1_9LEPT</name>
<dbReference type="Proteomes" id="UP000231962">
    <property type="component" value="Unassembled WGS sequence"/>
</dbReference>
<evidence type="ECO:0000313" key="4">
    <source>
        <dbReference type="Proteomes" id="UP000231990"/>
    </source>
</evidence>
<dbReference type="EMBL" id="NPDZ01000002">
    <property type="protein sequence ID" value="PJZ74493.1"/>
    <property type="molecule type" value="Genomic_DNA"/>
</dbReference>
<dbReference type="Proteomes" id="UP000231990">
    <property type="component" value="Unassembled WGS sequence"/>
</dbReference>
<dbReference type="AlphaFoldDB" id="A0A2M9ZRD1"/>
<keyword evidence="3" id="KW-1185">Reference proteome</keyword>
<accession>A0A2M9ZRD1</accession>